<evidence type="ECO:0000256" key="1">
    <source>
        <dbReference type="ARBA" id="ARBA00004177"/>
    </source>
</evidence>
<keyword evidence="7" id="KW-0967">Endosome</keyword>
<keyword evidence="3" id="KW-0433">Leucine-rich repeat</keyword>
<keyword evidence="11" id="KW-0325">Glycoprotein</keyword>
<dbReference type="PANTHER" id="PTHR47410:SF5">
    <property type="entry name" value="TOLL-LIKE RECEPTOR 3"/>
    <property type="match status" value="1"/>
</dbReference>
<evidence type="ECO:0000256" key="3">
    <source>
        <dbReference type="ARBA" id="ARBA00022614"/>
    </source>
</evidence>
<feature type="signal peptide" evidence="12">
    <location>
        <begin position="1"/>
        <end position="17"/>
    </location>
</feature>
<dbReference type="Pfam" id="PF13855">
    <property type="entry name" value="LRR_8"/>
    <property type="match status" value="2"/>
</dbReference>
<keyword evidence="9" id="KW-0472">Membrane</keyword>
<evidence type="ECO:0000256" key="5">
    <source>
        <dbReference type="ARBA" id="ARBA00022729"/>
    </source>
</evidence>
<evidence type="ECO:0000256" key="10">
    <source>
        <dbReference type="ARBA" id="ARBA00023170"/>
    </source>
</evidence>
<dbReference type="GO" id="GO:0007249">
    <property type="term" value="P:canonical NF-kappaB signal transduction"/>
    <property type="evidence" value="ECO:0007669"/>
    <property type="project" value="TreeGrafter"/>
</dbReference>
<dbReference type="InterPro" id="IPR032675">
    <property type="entry name" value="LRR_dom_sf"/>
</dbReference>
<dbReference type="GO" id="GO:0032755">
    <property type="term" value="P:positive regulation of interleukin-6 production"/>
    <property type="evidence" value="ECO:0007669"/>
    <property type="project" value="TreeGrafter"/>
</dbReference>
<feature type="chain" id="PRO_5043707496" evidence="12">
    <location>
        <begin position="18"/>
        <end position="314"/>
    </location>
</feature>
<evidence type="ECO:0000313" key="14">
    <source>
        <dbReference type="Proteomes" id="UP001497382"/>
    </source>
</evidence>
<evidence type="ECO:0000256" key="12">
    <source>
        <dbReference type="SAM" id="SignalP"/>
    </source>
</evidence>
<evidence type="ECO:0000256" key="2">
    <source>
        <dbReference type="ARBA" id="ARBA00004370"/>
    </source>
</evidence>
<reference evidence="13 14" key="1">
    <citation type="submission" date="2024-04" db="EMBL/GenBank/DDBJ databases">
        <authorList>
            <person name="Rising A."/>
            <person name="Reimegard J."/>
            <person name="Sonavane S."/>
            <person name="Akerstrom W."/>
            <person name="Nylinder S."/>
            <person name="Hedman E."/>
            <person name="Kallberg Y."/>
        </authorList>
    </citation>
    <scope>NUCLEOTIDE SEQUENCE [LARGE SCALE GENOMIC DNA]</scope>
</reference>
<evidence type="ECO:0000256" key="7">
    <source>
        <dbReference type="ARBA" id="ARBA00022753"/>
    </source>
</evidence>
<name>A0AAV1YVQ0_9ARAC</name>
<dbReference type="SUPFAM" id="SSF52058">
    <property type="entry name" value="L domain-like"/>
    <property type="match status" value="1"/>
</dbReference>
<keyword evidence="5 12" id="KW-0732">Signal</keyword>
<dbReference type="AlphaFoldDB" id="A0AAV1YVQ0"/>
<dbReference type="GO" id="GO:0038187">
    <property type="term" value="F:pattern recognition receptor activity"/>
    <property type="evidence" value="ECO:0007669"/>
    <property type="project" value="TreeGrafter"/>
</dbReference>
<keyword evidence="4" id="KW-0812">Transmembrane</keyword>
<accession>A0AAV1YVQ0</accession>
<dbReference type="GO" id="GO:0005768">
    <property type="term" value="C:endosome"/>
    <property type="evidence" value="ECO:0007669"/>
    <property type="project" value="UniProtKB-SubCell"/>
</dbReference>
<dbReference type="GO" id="GO:0002224">
    <property type="term" value="P:toll-like receptor signaling pathway"/>
    <property type="evidence" value="ECO:0007669"/>
    <property type="project" value="TreeGrafter"/>
</dbReference>
<dbReference type="GO" id="GO:0051607">
    <property type="term" value="P:defense response to virus"/>
    <property type="evidence" value="ECO:0007669"/>
    <property type="project" value="TreeGrafter"/>
</dbReference>
<proteinExistence type="predicted"/>
<comment type="subcellular location">
    <subcellularLocation>
        <location evidence="1">Endosome</location>
    </subcellularLocation>
    <subcellularLocation>
        <location evidence="2">Membrane</location>
    </subcellularLocation>
</comment>
<evidence type="ECO:0000256" key="8">
    <source>
        <dbReference type="ARBA" id="ARBA00022989"/>
    </source>
</evidence>
<dbReference type="PANTHER" id="PTHR47410">
    <property type="entry name" value="TOLL-LIKE RECEPTOR 7-RELATED"/>
    <property type="match status" value="1"/>
</dbReference>
<evidence type="ECO:0000313" key="13">
    <source>
        <dbReference type="EMBL" id="CAL1262919.1"/>
    </source>
</evidence>
<keyword evidence="14" id="KW-1185">Reference proteome</keyword>
<dbReference type="InterPro" id="IPR001611">
    <property type="entry name" value="Leu-rich_rpt"/>
</dbReference>
<evidence type="ECO:0000256" key="6">
    <source>
        <dbReference type="ARBA" id="ARBA00022737"/>
    </source>
</evidence>
<dbReference type="Gene3D" id="3.80.10.10">
    <property type="entry name" value="Ribonuclease Inhibitor"/>
    <property type="match status" value="1"/>
</dbReference>
<comment type="caution">
    <text evidence="13">The sequence shown here is derived from an EMBL/GenBank/DDBJ whole genome shotgun (WGS) entry which is preliminary data.</text>
</comment>
<dbReference type="SMART" id="SM00369">
    <property type="entry name" value="LRR_TYP"/>
    <property type="match status" value="4"/>
</dbReference>
<dbReference type="InterPro" id="IPR003591">
    <property type="entry name" value="Leu-rich_rpt_typical-subtyp"/>
</dbReference>
<dbReference type="EMBL" id="CAXIEN010000007">
    <property type="protein sequence ID" value="CAL1262919.1"/>
    <property type="molecule type" value="Genomic_DNA"/>
</dbReference>
<dbReference type="GO" id="GO:0005886">
    <property type="term" value="C:plasma membrane"/>
    <property type="evidence" value="ECO:0007669"/>
    <property type="project" value="TreeGrafter"/>
</dbReference>
<evidence type="ECO:0000256" key="4">
    <source>
        <dbReference type="ARBA" id="ARBA00022692"/>
    </source>
</evidence>
<evidence type="ECO:0000256" key="9">
    <source>
        <dbReference type="ARBA" id="ARBA00023136"/>
    </source>
</evidence>
<protein>
    <submittedName>
        <fullName evidence="13">Uncharacterized protein</fullName>
    </submittedName>
</protein>
<gene>
    <name evidence="13" type="ORF">LARSCL_LOCUS1274</name>
</gene>
<keyword evidence="8" id="KW-1133">Transmembrane helix</keyword>
<sequence>MLLAVVLLAGLIGVSQGICPPAEWIAPHCTCSNNHDDAVMTCSNLYNPDDLAKPLQMISVKKYHIFSIQINNSSLLYIPHNAFKGGKFERIRFYQSQIMSLSDIDIAFEGLEDTLEELRATEANYVPQWDWQQLRHLHKLRLIDINMINMGSVDEVFPPLKNLKALGITKAGLSFIVDHAFENLSGLKILSLSDNNIQEITRSMLPNPAPELLFLDLSNNEISSIPEDFFRNMPHLVHVALSDNRLSVLPEGTYKWAVQNLQALMLGGNKFICDCRMRWVTGYRLPYDFTPTCAAPKLLADKRVANLDFRDYRC</sequence>
<organism evidence="13 14">
    <name type="scientific">Larinioides sclopetarius</name>
    <dbReference type="NCBI Taxonomy" id="280406"/>
    <lineage>
        <taxon>Eukaryota</taxon>
        <taxon>Metazoa</taxon>
        <taxon>Ecdysozoa</taxon>
        <taxon>Arthropoda</taxon>
        <taxon>Chelicerata</taxon>
        <taxon>Arachnida</taxon>
        <taxon>Araneae</taxon>
        <taxon>Araneomorphae</taxon>
        <taxon>Entelegynae</taxon>
        <taxon>Araneoidea</taxon>
        <taxon>Araneidae</taxon>
        <taxon>Larinioides</taxon>
    </lineage>
</organism>
<keyword evidence="6" id="KW-0677">Repeat</keyword>
<keyword evidence="10" id="KW-0675">Receptor</keyword>
<evidence type="ECO:0000256" key="11">
    <source>
        <dbReference type="ARBA" id="ARBA00023180"/>
    </source>
</evidence>
<dbReference type="Proteomes" id="UP001497382">
    <property type="component" value="Unassembled WGS sequence"/>
</dbReference>
<dbReference type="PROSITE" id="PS51450">
    <property type="entry name" value="LRR"/>
    <property type="match status" value="1"/>
</dbReference>